<dbReference type="RefSeq" id="WP_073041869.1">
    <property type="nucleotide sequence ID" value="NZ_FQUO01000005.1"/>
</dbReference>
<dbReference type="PROSITE" id="PS50113">
    <property type="entry name" value="PAC"/>
    <property type="match status" value="2"/>
</dbReference>
<dbReference type="Pfam" id="PF13426">
    <property type="entry name" value="PAS_9"/>
    <property type="match status" value="1"/>
</dbReference>
<dbReference type="Pfam" id="PF02518">
    <property type="entry name" value="HATPase_c"/>
    <property type="match status" value="1"/>
</dbReference>
<dbReference type="EMBL" id="FQUO01000005">
    <property type="protein sequence ID" value="SHF14934.1"/>
    <property type="molecule type" value="Genomic_DNA"/>
</dbReference>
<evidence type="ECO:0000259" key="4">
    <source>
        <dbReference type="PROSITE" id="PS50109"/>
    </source>
</evidence>
<dbReference type="InterPro" id="IPR000014">
    <property type="entry name" value="PAS"/>
</dbReference>
<feature type="domain" description="Histidine kinase" evidence="4">
    <location>
        <begin position="402"/>
        <end position="593"/>
    </location>
</feature>
<evidence type="ECO:0000259" key="6">
    <source>
        <dbReference type="PROSITE" id="PS50113"/>
    </source>
</evidence>
<dbReference type="InterPro" id="IPR003594">
    <property type="entry name" value="HATPase_dom"/>
</dbReference>
<feature type="domain" description="PAS" evidence="5">
    <location>
        <begin position="255"/>
        <end position="325"/>
    </location>
</feature>
<dbReference type="Gene3D" id="3.30.565.10">
    <property type="entry name" value="Histidine kinase-like ATPase, C-terminal domain"/>
    <property type="match status" value="1"/>
</dbReference>
<dbReference type="Pfam" id="PF07730">
    <property type="entry name" value="HisKA_3"/>
    <property type="match status" value="1"/>
</dbReference>
<evidence type="ECO:0000256" key="1">
    <source>
        <dbReference type="ARBA" id="ARBA00022679"/>
    </source>
</evidence>
<dbReference type="InterPro" id="IPR000700">
    <property type="entry name" value="PAS-assoc_C"/>
</dbReference>
<proteinExistence type="predicted"/>
<dbReference type="CDD" id="cd00130">
    <property type="entry name" value="PAS"/>
    <property type="match status" value="2"/>
</dbReference>
<dbReference type="PROSITE" id="PS50109">
    <property type="entry name" value="HIS_KIN"/>
    <property type="match status" value="1"/>
</dbReference>
<dbReference type="NCBIfam" id="TIGR00229">
    <property type="entry name" value="sensory_box"/>
    <property type="match status" value="2"/>
</dbReference>
<dbReference type="Gene3D" id="3.30.450.20">
    <property type="entry name" value="PAS domain"/>
    <property type="match status" value="2"/>
</dbReference>
<evidence type="ECO:0000313" key="8">
    <source>
        <dbReference type="Proteomes" id="UP000184368"/>
    </source>
</evidence>
<dbReference type="PROSITE" id="PS50112">
    <property type="entry name" value="PAS"/>
    <property type="match status" value="2"/>
</dbReference>
<dbReference type="Proteomes" id="UP000184368">
    <property type="component" value="Unassembled WGS sequence"/>
</dbReference>
<protein>
    <submittedName>
        <fullName evidence="7">PAS domain S-box-containing protein</fullName>
    </submittedName>
</protein>
<sequence length="593" mass="66778">MNNINQVIAPVPDGTSLAFAQTMLPLLSEGLVIVNPGLEVVAINEIAQQFLFFKKGTPLKEGDNLSDWAIKCNQGAIFRFVESFLMSPDAGFESLIWNDAVAKEIKVKLGKHTSQSGAVHIVAVLSEVPDNTLNLLNTINAIVWVAEPVNYMVSFVSEQAREVLGYTSEEWYEPGFWKRVIHPEDYQQTMAVCSIASQQGLDHTLDYRIMTRAGDVRWFKDIIKVIKEGDKVVAVKGILIDITQEVQAKEELCKRDELLRAIANYSFDSVVILKEDLTIKYASPSIERLIGYTPEELLGSNALLLVASKSKAYAAERLTKVLQRIDDLPAELFLTCKDGRQVHVEVFGKNLLDNRYLSGMMLSIRDITERKEIERELLKARLEQQVTITKAVIKAQESERSNIAKELHDNINQLLSVSKLMIETAKDQVEFRERFLDLSSDALMQAIREIRKLSSSLVVYDLQDLGLRESVTKLISLHNISPDTKIYCKIPDQVDGILDSNSKTHLYRIIQEQLTNIRKHAQASRVFIRIVQRGNTVRLTINDNGLGFHQDKKKNGIGLQNIYSRVELLMGQCSIESVPGQGCTITVDINVHQ</sequence>
<dbReference type="InterPro" id="IPR005467">
    <property type="entry name" value="His_kinase_dom"/>
</dbReference>
<evidence type="ECO:0000313" key="7">
    <source>
        <dbReference type="EMBL" id="SHF14934.1"/>
    </source>
</evidence>
<dbReference type="InterPro" id="IPR035965">
    <property type="entry name" value="PAS-like_dom_sf"/>
</dbReference>
<feature type="domain" description="PAS" evidence="5">
    <location>
        <begin position="135"/>
        <end position="208"/>
    </location>
</feature>
<keyword evidence="8" id="KW-1185">Reference proteome</keyword>
<dbReference type="PANTHER" id="PTHR24421">
    <property type="entry name" value="NITRATE/NITRITE SENSOR PROTEIN NARX-RELATED"/>
    <property type="match status" value="1"/>
</dbReference>
<evidence type="ECO:0000256" key="2">
    <source>
        <dbReference type="ARBA" id="ARBA00022777"/>
    </source>
</evidence>
<dbReference type="AlphaFoldDB" id="A0A1M4ZAA2"/>
<feature type="domain" description="PAC" evidence="6">
    <location>
        <begin position="203"/>
        <end position="254"/>
    </location>
</feature>
<dbReference type="CDD" id="cd16917">
    <property type="entry name" value="HATPase_UhpB-NarQ-NarX-like"/>
    <property type="match status" value="1"/>
</dbReference>
<dbReference type="GO" id="GO:0000155">
    <property type="term" value="F:phosphorelay sensor kinase activity"/>
    <property type="evidence" value="ECO:0007669"/>
    <property type="project" value="InterPro"/>
</dbReference>
<name>A0A1M4ZAA2_9BACT</name>
<dbReference type="STRING" id="1302690.BUE76_22105"/>
<accession>A0A1M4ZAA2</accession>
<dbReference type="Pfam" id="PF08447">
    <property type="entry name" value="PAS_3"/>
    <property type="match status" value="1"/>
</dbReference>
<organism evidence="7 8">
    <name type="scientific">Cnuella takakiae</name>
    <dbReference type="NCBI Taxonomy" id="1302690"/>
    <lineage>
        <taxon>Bacteria</taxon>
        <taxon>Pseudomonadati</taxon>
        <taxon>Bacteroidota</taxon>
        <taxon>Chitinophagia</taxon>
        <taxon>Chitinophagales</taxon>
        <taxon>Chitinophagaceae</taxon>
        <taxon>Cnuella</taxon>
    </lineage>
</organism>
<dbReference type="SUPFAM" id="SSF55874">
    <property type="entry name" value="ATPase domain of HSP90 chaperone/DNA topoisomerase II/histidine kinase"/>
    <property type="match status" value="1"/>
</dbReference>
<gene>
    <name evidence="7" type="ORF">SAMN05444008_105148</name>
</gene>
<keyword evidence="1" id="KW-0808">Transferase</keyword>
<dbReference type="InterPro" id="IPR013655">
    <property type="entry name" value="PAS_fold_3"/>
</dbReference>
<dbReference type="InterPro" id="IPR001610">
    <property type="entry name" value="PAC"/>
</dbReference>
<dbReference type="Gene3D" id="1.20.5.1930">
    <property type="match status" value="1"/>
</dbReference>
<dbReference type="SMART" id="SM00091">
    <property type="entry name" value="PAS"/>
    <property type="match status" value="3"/>
</dbReference>
<dbReference type="SUPFAM" id="SSF55785">
    <property type="entry name" value="PYP-like sensor domain (PAS domain)"/>
    <property type="match status" value="2"/>
</dbReference>
<reference evidence="7 8" key="1">
    <citation type="submission" date="2016-11" db="EMBL/GenBank/DDBJ databases">
        <authorList>
            <person name="Jaros S."/>
            <person name="Januszkiewicz K."/>
            <person name="Wedrychowicz H."/>
        </authorList>
    </citation>
    <scope>NUCLEOTIDE SEQUENCE [LARGE SCALE GENOMIC DNA]</scope>
    <source>
        <strain evidence="7 8">DSM 26897</strain>
    </source>
</reference>
<dbReference type="SMART" id="SM00086">
    <property type="entry name" value="PAC"/>
    <property type="match status" value="2"/>
</dbReference>
<evidence type="ECO:0000259" key="5">
    <source>
        <dbReference type="PROSITE" id="PS50112"/>
    </source>
</evidence>
<dbReference type="OrthoDB" id="9760839at2"/>
<feature type="domain" description="PAC" evidence="6">
    <location>
        <begin position="328"/>
        <end position="379"/>
    </location>
</feature>
<dbReference type="GO" id="GO:0046983">
    <property type="term" value="F:protein dimerization activity"/>
    <property type="evidence" value="ECO:0007669"/>
    <property type="project" value="InterPro"/>
</dbReference>
<dbReference type="SMART" id="SM00387">
    <property type="entry name" value="HATPase_c"/>
    <property type="match status" value="1"/>
</dbReference>
<dbReference type="InterPro" id="IPR011712">
    <property type="entry name" value="Sig_transdc_His_kin_sub3_dim/P"/>
</dbReference>
<keyword evidence="2" id="KW-0418">Kinase</keyword>
<dbReference type="InterPro" id="IPR036890">
    <property type="entry name" value="HATPase_C_sf"/>
</dbReference>
<evidence type="ECO:0000256" key="3">
    <source>
        <dbReference type="ARBA" id="ARBA00023012"/>
    </source>
</evidence>
<dbReference type="GO" id="GO:0016020">
    <property type="term" value="C:membrane"/>
    <property type="evidence" value="ECO:0007669"/>
    <property type="project" value="InterPro"/>
</dbReference>
<dbReference type="InterPro" id="IPR050482">
    <property type="entry name" value="Sensor_HK_TwoCompSys"/>
</dbReference>
<keyword evidence="3" id="KW-0902">Two-component regulatory system</keyword>